<gene>
    <name evidence="2" type="ORF">ADICYQ_5556</name>
</gene>
<dbReference type="Proteomes" id="UP000014974">
    <property type="component" value="Unassembled WGS sequence"/>
</dbReference>
<dbReference type="EMBL" id="ATNM01000193">
    <property type="protein sequence ID" value="EPR65347.1"/>
    <property type="molecule type" value="Genomic_DNA"/>
</dbReference>
<organism evidence="2 3">
    <name type="scientific">Cyclobacterium qasimii M12-11B</name>
    <dbReference type="NCBI Taxonomy" id="641524"/>
    <lineage>
        <taxon>Bacteria</taxon>
        <taxon>Pseudomonadati</taxon>
        <taxon>Bacteroidota</taxon>
        <taxon>Cytophagia</taxon>
        <taxon>Cytophagales</taxon>
        <taxon>Cyclobacteriaceae</taxon>
        <taxon>Cyclobacterium</taxon>
    </lineage>
</organism>
<accession>S7V6X7</accession>
<comment type="caution">
    <text evidence="2">The sequence shown here is derived from an EMBL/GenBank/DDBJ whole genome shotgun (WGS) entry which is preliminary data.</text>
</comment>
<dbReference type="AlphaFoldDB" id="S7V6X7"/>
<feature type="region of interest" description="Disordered" evidence="1">
    <location>
        <begin position="1"/>
        <end position="38"/>
    </location>
</feature>
<evidence type="ECO:0000313" key="3">
    <source>
        <dbReference type="Proteomes" id="UP000014974"/>
    </source>
</evidence>
<evidence type="ECO:0000313" key="2">
    <source>
        <dbReference type="EMBL" id="EPR65347.1"/>
    </source>
</evidence>
<sequence length="38" mass="4470">MKVGKSPMHNQDQIYNYRRPKGSEQHQPLVKPTAYIQT</sequence>
<evidence type="ECO:0000256" key="1">
    <source>
        <dbReference type="SAM" id="MobiDB-lite"/>
    </source>
</evidence>
<proteinExistence type="predicted"/>
<name>S7V6X7_9BACT</name>
<protein>
    <submittedName>
        <fullName evidence="2">Uncharacterized protein</fullName>
    </submittedName>
</protein>
<reference evidence="2 3" key="1">
    <citation type="journal article" date="2013" name="Genome Announc.">
        <title>Draft Genome Sequence of Cyclobacterium qasimii Strain M12-11BT, Isolated from Arctic Marine Sediment.</title>
        <authorList>
            <person name="Shivaji S."/>
            <person name="Ara S."/>
            <person name="Singh A."/>
            <person name="Kumar Pinnaka A."/>
        </authorList>
    </citation>
    <scope>NUCLEOTIDE SEQUENCE [LARGE SCALE GENOMIC DNA]</scope>
    <source>
        <strain evidence="2 3">M12-11B</strain>
    </source>
</reference>